<sequence>MSKKIISVGVAALLCSGASAFAMTNTNDEDKMGLLVTGSLGVGSTYKFGAYLDGMTQNATSKDKLSKIEVPFEDSVSKFPYGVAGGIEATYLMMPNMGIGLNFGYMHEMAAKPANTYVGGAKEGTSEVKFSMATIGLNARFCTHLTDSFSVAFKVGPTLNWTRILNAADMSYQWAADSALAKEDPKQSVTRNATLPANASRSFESALGMRAGADFMFHLDSGFMVGLCYEYNLAEFKAALNAAADKINDTEIGKGDVSGGGNYKLTGAHYVGITAGMAF</sequence>
<reference evidence="4 5" key="1">
    <citation type="submission" date="2023-02" db="EMBL/GenBank/DDBJ databases">
        <title>Host association and intracellularity evolved multiple times independently in the Rickettsiales.</title>
        <authorList>
            <person name="Castelli M."/>
            <person name="Nardi T."/>
            <person name="Gammuto L."/>
            <person name="Bellinzona G."/>
            <person name="Sabaneyeva E."/>
            <person name="Potekhin A."/>
            <person name="Serra V."/>
            <person name="Petroni G."/>
            <person name="Sassera D."/>
        </authorList>
    </citation>
    <scope>NUCLEOTIDE SEQUENCE [LARGE SCALE GENOMIC DNA]</scope>
    <source>
        <strain evidence="4 5">BOD18</strain>
    </source>
</reference>
<dbReference type="Pfam" id="PF13505">
    <property type="entry name" value="OMP_b-brl"/>
    <property type="match status" value="1"/>
</dbReference>
<dbReference type="EMBL" id="JARGYT010000021">
    <property type="protein sequence ID" value="MDZ5762122.1"/>
    <property type="molecule type" value="Genomic_DNA"/>
</dbReference>
<comment type="caution">
    <text evidence="4">The sequence shown here is derived from an EMBL/GenBank/DDBJ whole genome shotgun (WGS) entry which is preliminary data.</text>
</comment>
<proteinExistence type="predicted"/>
<evidence type="ECO:0000256" key="2">
    <source>
        <dbReference type="SAM" id="SignalP"/>
    </source>
</evidence>
<evidence type="ECO:0000313" key="5">
    <source>
        <dbReference type="Proteomes" id="UP001293791"/>
    </source>
</evidence>
<dbReference type="RefSeq" id="WP_322497607.1">
    <property type="nucleotide sequence ID" value="NZ_JARGYT010000021.1"/>
</dbReference>
<dbReference type="InterPro" id="IPR027385">
    <property type="entry name" value="Beta-barrel_OMP"/>
</dbReference>
<evidence type="ECO:0000313" key="4">
    <source>
        <dbReference type="EMBL" id="MDZ5762122.1"/>
    </source>
</evidence>
<name>A0ABU5L7L6_9RICK</name>
<dbReference type="Proteomes" id="UP001293791">
    <property type="component" value="Unassembled WGS sequence"/>
</dbReference>
<evidence type="ECO:0000259" key="3">
    <source>
        <dbReference type="Pfam" id="PF13505"/>
    </source>
</evidence>
<feature type="chain" id="PRO_5045529762" description="Outer membrane protein beta-barrel domain-containing protein" evidence="2">
    <location>
        <begin position="23"/>
        <end position="279"/>
    </location>
</feature>
<gene>
    <name evidence="4" type="ORF">Cyrtocomes_00491</name>
</gene>
<protein>
    <recommendedName>
        <fullName evidence="3">Outer membrane protein beta-barrel domain-containing protein</fullName>
    </recommendedName>
</protein>
<keyword evidence="5" id="KW-1185">Reference proteome</keyword>
<keyword evidence="1 2" id="KW-0732">Signal</keyword>
<feature type="signal peptide" evidence="2">
    <location>
        <begin position="1"/>
        <end position="22"/>
    </location>
</feature>
<organism evidence="4 5">
    <name type="scientific">Candidatus Cyrtobacter comes</name>
    <dbReference type="NCBI Taxonomy" id="675776"/>
    <lineage>
        <taxon>Bacteria</taxon>
        <taxon>Pseudomonadati</taxon>
        <taxon>Pseudomonadota</taxon>
        <taxon>Alphaproteobacteria</taxon>
        <taxon>Rickettsiales</taxon>
        <taxon>Candidatus Midichloriaceae</taxon>
        <taxon>Candidatus Cyrtobacter</taxon>
    </lineage>
</organism>
<feature type="domain" description="Outer membrane protein beta-barrel" evidence="3">
    <location>
        <begin position="10"/>
        <end position="251"/>
    </location>
</feature>
<evidence type="ECO:0000256" key="1">
    <source>
        <dbReference type="ARBA" id="ARBA00022729"/>
    </source>
</evidence>
<accession>A0ABU5L7L6</accession>